<gene>
    <name evidence="1" type="ORF">DPMN_188696</name>
</gene>
<dbReference type="EMBL" id="JAIWYP010000010">
    <property type="protein sequence ID" value="KAH3754038.1"/>
    <property type="molecule type" value="Genomic_DNA"/>
</dbReference>
<proteinExistence type="predicted"/>
<sequence>MYPCSDSMSLACRSETPDSLSLKYMELLFDTERESSASAPRRLALENQIEKIDYFFQKIIEN</sequence>
<accession>A0A9D4DS36</accession>
<dbReference type="Proteomes" id="UP000828390">
    <property type="component" value="Unassembled WGS sequence"/>
</dbReference>
<name>A0A9D4DS36_DREPO</name>
<reference evidence="1" key="1">
    <citation type="journal article" date="2019" name="bioRxiv">
        <title>The Genome of the Zebra Mussel, Dreissena polymorpha: A Resource for Invasive Species Research.</title>
        <authorList>
            <person name="McCartney M.A."/>
            <person name="Auch B."/>
            <person name="Kono T."/>
            <person name="Mallez S."/>
            <person name="Zhang Y."/>
            <person name="Obille A."/>
            <person name="Becker A."/>
            <person name="Abrahante J.E."/>
            <person name="Garbe J."/>
            <person name="Badalamenti J.P."/>
            <person name="Herman A."/>
            <person name="Mangelson H."/>
            <person name="Liachko I."/>
            <person name="Sullivan S."/>
            <person name="Sone E.D."/>
            <person name="Koren S."/>
            <person name="Silverstein K.A.T."/>
            <person name="Beckman K.B."/>
            <person name="Gohl D.M."/>
        </authorList>
    </citation>
    <scope>NUCLEOTIDE SEQUENCE</scope>
    <source>
        <strain evidence="1">Duluth1</strain>
        <tissue evidence="1">Whole animal</tissue>
    </source>
</reference>
<dbReference type="AlphaFoldDB" id="A0A9D4DS36"/>
<keyword evidence="2" id="KW-1185">Reference proteome</keyword>
<comment type="caution">
    <text evidence="1">The sequence shown here is derived from an EMBL/GenBank/DDBJ whole genome shotgun (WGS) entry which is preliminary data.</text>
</comment>
<organism evidence="1 2">
    <name type="scientific">Dreissena polymorpha</name>
    <name type="common">Zebra mussel</name>
    <name type="synonym">Mytilus polymorpha</name>
    <dbReference type="NCBI Taxonomy" id="45954"/>
    <lineage>
        <taxon>Eukaryota</taxon>
        <taxon>Metazoa</taxon>
        <taxon>Spiralia</taxon>
        <taxon>Lophotrochozoa</taxon>
        <taxon>Mollusca</taxon>
        <taxon>Bivalvia</taxon>
        <taxon>Autobranchia</taxon>
        <taxon>Heteroconchia</taxon>
        <taxon>Euheterodonta</taxon>
        <taxon>Imparidentia</taxon>
        <taxon>Neoheterodontei</taxon>
        <taxon>Myida</taxon>
        <taxon>Dreissenoidea</taxon>
        <taxon>Dreissenidae</taxon>
        <taxon>Dreissena</taxon>
    </lineage>
</organism>
<protein>
    <submittedName>
        <fullName evidence="1">Uncharacterized protein</fullName>
    </submittedName>
</protein>
<reference evidence="1" key="2">
    <citation type="submission" date="2020-11" db="EMBL/GenBank/DDBJ databases">
        <authorList>
            <person name="McCartney M.A."/>
            <person name="Auch B."/>
            <person name="Kono T."/>
            <person name="Mallez S."/>
            <person name="Becker A."/>
            <person name="Gohl D.M."/>
            <person name="Silverstein K.A.T."/>
            <person name="Koren S."/>
            <person name="Bechman K.B."/>
            <person name="Herman A."/>
            <person name="Abrahante J.E."/>
            <person name="Garbe J."/>
        </authorList>
    </citation>
    <scope>NUCLEOTIDE SEQUENCE</scope>
    <source>
        <strain evidence="1">Duluth1</strain>
        <tissue evidence="1">Whole animal</tissue>
    </source>
</reference>
<evidence type="ECO:0000313" key="2">
    <source>
        <dbReference type="Proteomes" id="UP000828390"/>
    </source>
</evidence>
<evidence type="ECO:0000313" key="1">
    <source>
        <dbReference type="EMBL" id="KAH3754038.1"/>
    </source>
</evidence>